<organism evidence="3 4">
    <name type="scientific">Shewanella oneidensis (strain ATCC 700550 / JCM 31522 / CIP 106686 / LMG 19005 / NCIMB 14063 / MR-1)</name>
    <dbReference type="NCBI Taxonomy" id="211586"/>
    <lineage>
        <taxon>Bacteria</taxon>
        <taxon>Pseudomonadati</taxon>
        <taxon>Pseudomonadota</taxon>
        <taxon>Gammaproteobacteria</taxon>
        <taxon>Alteromonadales</taxon>
        <taxon>Shewanellaceae</taxon>
        <taxon>Shewanella</taxon>
    </lineage>
</organism>
<dbReference type="BioCyc" id="SONE211586:G1GMP-2340-MONOMER"/>
<reference evidence="3 4" key="3">
    <citation type="journal article" date="2008" name="Appl. Environ. Microbiol.">
        <title>Identification of mobile elements and pseudogenes in the Shewanella oneidensis MR-1 genome.</title>
        <authorList>
            <person name="Romine M.F."/>
            <person name="Carlson T.S."/>
            <person name="Norbeck A.D."/>
            <person name="McCue L.A."/>
            <person name="Lipton M.S."/>
        </authorList>
    </citation>
    <scope>NUCLEOTIDE SEQUENCE [LARGE SCALE GENOMIC DNA]</scope>
    <source>
        <strain evidence="4">ATCC 700550 / JCM 31522 / CIP 106686 / LMG 19005 / NCIMB 14063 / MR-1</strain>
    </source>
</reference>
<feature type="signal peptide" evidence="1">
    <location>
        <begin position="1"/>
        <end position="26"/>
    </location>
</feature>
<dbReference type="Proteomes" id="UP000008186">
    <property type="component" value="Chromosome"/>
</dbReference>
<dbReference type="AlphaFoldDB" id="Q8EE37"/>
<protein>
    <submittedName>
        <fullName evidence="3">Bon domain-containing protein</fullName>
    </submittedName>
</protein>
<evidence type="ECO:0000313" key="4">
    <source>
        <dbReference type="Proteomes" id="UP000008186"/>
    </source>
</evidence>
<dbReference type="EMBL" id="AE014299">
    <property type="protein sequence ID" value="AAN55583.1"/>
    <property type="molecule type" value="Genomic_DNA"/>
</dbReference>
<name>Q8EE37_SHEON</name>
<keyword evidence="4" id="KW-1185">Reference proteome</keyword>
<sequence length="278" mass="30109">MNSSYRNFIFTSAILLILSALQPVSAADTAATATKAMDDVRQESQIATSYALSPYLRANDLKVTVQKGKAVLTGKVDEKISKELAGEIALGVSGIKDVDNKIVVDANYIPKANSNSFGDKFDDTNITAAIRSKLQWNKDVDDVVTEVITKSGRVTLNGIAENQNAKNVIHRLALNTRGVKSVTNNLKVESSAINKEEKEKRKNETEIHNISDSWITAKIKSSFMYSNNINGSDIDVSTNNGVVILTGKVNSGIEQSLAVETAQNIRGVKSVISKSLTF</sequence>
<reference evidence="3 4" key="2">
    <citation type="journal article" date="2005" name="Proteomics">
        <title>Global detection and characterization of hypothetical proteins in Shewanella oneidensis MR-1 using LC-MS based proteomics.</title>
        <authorList>
            <person name="Elias D.A."/>
            <person name="Monroe M.E."/>
            <person name="Marshall M.J."/>
            <person name="Romine M.F."/>
            <person name="Belieav A.S."/>
            <person name="Fredrickson J.K."/>
            <person name="Anderson G.A."/>
            <person name="Smith R.D."/>
            <person name="Lipton M.S."/>
        </authorList>
    </citation>
    <scope>NUCLEOTIDE SEQUENCE [LARGE SCALE GENOMIC DNA]</scope>
    <source>
        <strain evidence="4">ATCC 700550 / JCM 31522 / CIP 106686 / LMG 19005 / NCIMB 14063 / MR-1</strain>
    </source>
</reference>
<feature type="domain" description="BON" evidence="2">
    <location>
        <begin position="38"/>
        <end position="106"/>
    </location>
</feature>
<dbReference type="eggNOG" id="COG2823">
    <property type="taxonomic scope" value="Bacteria"/>
</dbReference>
<dbReference type="PROSITE" id="PS50914">
    <property type="entry name" value="BON"/>
    <property type="match status" value="3"/>
</dbReference>
<reference evidence="3 4" key="1">
    <citation type="journal article" date="2002" name="Nat. Biotechnol.">
        <title>Genome sequence of the dissimilatory metal ion-reducing bacterium Shewanella oneidensis.</title>
        <authorList>
            <person name="Heidelberg J.F."/>
            <person name="Paulsen I.T."/>
            <person name="Nelson K.E."/>
            <person name="Gaidos E.J."/>
            <person name="Nelson W.C."/>
            <person name="Read T.D."/>
            <person name="Eisen J.A."/>
            <person name="Seshadri R."/>
            <person name="Ward N."/>
            <person name="Methe B."/>
            <person name="Clayton R.A."/>
            <person name="Meyer T."/>
            <person name="Tsapin A."/>
            <person name="Scott J."/>
            <person name="Beanan M."/>
            <person name="Brinkac L."/>
            <person name="Daugherty S."/>
            <person name="DeBoy R.T."/>
            <person name="Dodson R.J."/>
            <person name="Durkin A.S."/>
            <person name="Haft D.H."/>
            <person name="Kolonay J.F."/>
            <person name="Madupu R."/>
            <person name="Peterson J.D."/>
            <person name="Umayam L.A."/>
            <person name="White O."/>
            <person name="Wolf A.M."/>
            <person name="Vamathevan J."/>
            <person name="Weidman J."/>
            <person name="Impraim M."/>
            <person name="Lee K."/>
            <person name="Berry K."/>
            <person name="Lee C."/>
            <person name="Mueller J."/>
            <person name="Khouri H."/>
            <person name="Gill J."/>
            <person name="Utterback T.R."/>
            <person name="McDonald L.A."/>
            <person name="Feldblyum T.V."/>
            <person name="Smith H.O."/>
            <person name="Venter J.C."/>
            <person name="Nealson K.H."/>
            <person name="Fraser C.M."/>
        </authorList>
    </citation>
    <scope>NUCLEOTIDE SEQUENCE [LARGE SCALE GENOMIC DNA]</scope>
    <source>
        <strain evidence="4">ATCC 700550 / JCM 31522 / CIP 106686 / LMG 19005 / NCIMB 14063 / MR-1</strain>
    </source>
</reference>
<evidence type="ECO:0000259" key="2">
    <source>
        <dbReference type="PROSITE" id="PS50914"/>
    </source>
</evidence>
<reference evidence="3 4" key="4">
    <citation type="journal article" date="2011" name="BMC Genomics">
        <title>Genome-wide protein localization prediction strategies for gram negative bacteria.</title>
        <authorList>
            <person name="Romine M.F."/>
        </authorList>
    </citation>
    <scope>NUCLEOTIDE SEQUENCE [LARGE SCALE GENOMIC DNA]</scope>
    <source>
        <strain evidence="4">ATCC 700550 / JCM 31522 / CIP 106686 / LMG 19005 / NCIMB 14063 / MR-1</strain>
    </source>
</reference>
<dbReference type="RefSeq" id="WP_011072510.1">
    <property type="nucleotide sequence ID" value="NC_004347.2"/>
</dbReference>
<dbReference type="STRING" id="211586.SO_2553"/>
<feature type="domain" description="BON" evidence="2">
    <location>
        <begin position="211"/>
        <end position="278"/>
    </location>
</feature>
<dbReference type="InterPro" id="IPR014004">
    <property type="entry name" value="Transpt-assoc_nodulatn_dom_bac"/>
</dbReference>
<dbReference type="HOGENOM" id="CLU_087923_0_0_6"/>
<dbReference type="PANTHER" id="PTHR34606:SF15">
    <property type="entry name" value="BON DOMAIN-CONTAINING PROTEIN"/>
    <property type="match status" value="1"/>
</dbReference>
<gene>
    <name evidence="3" type="ordered locus">SO_2553</name>
</gene>
<dbReference type="InterPro" id="IPR007055">
    <property type="entry name" value="BON_dom"/>
</dbReference>
<dbReference type="SMART" id="SM00749">
    <property type="entry name" value="BON"/>
    <property type="match status" value="3"/>
</dbReference>
<evidence type="ECO:0000256" key="1">
    <source>
        <dbReference type="SAM" id="SignalP"/>
    </source>
</evidence>
<dbReference type="PaxDb" id="211586-SO_2553"/>
<dbReference type="Pfam" id="PF04972">
    <property type="entry name" value="BON"/>
    <property type="match status" value="3"/>
</dbReference>
<dbReference type="InterPro" id="IPR051686">
    <property type="entry name" value="Lipoprotein_DolP"/>
</dbReference>
<dbReference type="KEGG" id="son:SO_2553"/>
<dbReference type="PANTHER" id="PTHR34606">
    <property type="entry name" value="BON DOMAIN-CONTAINING PROTEIN"/>
    <property type="match status" value="1"/>
</dbReference>
<feature type="domain" description="BON" evidence="2">
    <location>
        <begin position="122"/>
        <end position="190"/>
    </location>
</feature>
<dbReference type="OrthoDB" id="5733310at2"/>
<dbReference type="FunFam" id="3.30.1340.30:FF:000008">
    <property type="entry name" value="Probable osmotically inducible protein Y"/>
    <property type="match status" value="1"/>
</dbReference>
<keyword evidence="1" id="KW-0732">Signal</keyword>
<dbReference type="PhylomeDB" id="Q8EE37"/>
<dbReference type="PATRIC" id="fig|211586.12.peg.2458"/>
<feature type="chain" id="PRO_5004304993" evidence="1">
    <location>
        <begin position="27"/>
        <end position="278"/>
    </location>
</feature>
<accession>Q8EE37</accession>
<proteinExistence type="predicted"/>
<dbReference type="Gene3D" id="3.30.1340.30">
    <property type="match status" value="3"/>
</dbReference>
<evidence type="ECO:0000313" key="3">
    <source>
        <dbReference type="EMBL" id="AAN55583.1"/>
    </source>
</evidence>